<evidence type="ECO:0000313" key="2">
    <source>
        <dbReference type="Proteomes" id="UP001155110"/>
    </source>
</evidence>
<name>A0AAW5P7B4_9BACT</name>
<dbReference type="AlphaFoldDB" id="A0AAW5P7B4"/>
<dbReference type="EMBL" id="JANTZM010000007">
    <property type="protein sequence ID" value="MCS4157805.1"/>
    <property type="molecule type" value="Genomic_DNA"/>
</dbReference>
<protein>
    <submittedName>
        <fullName evidence="1">Uncharacterized protein</fullName>
    </submittedName>
</protein>
<dbReference type="Proteomes" id="UP001155110">
    <property type="component" value="Unassembled WGS sequence"/>
</dbReference>
<comment type="caution">
    <text evidence="1">The sequence shown here is derived from an EMBL/GenBank/DDBJ whole genome shotgun (WGS) entry which is preliminary data.</text>
</comment>
<reference evidence="1" key="1">
    <citation type="submission" date="2022-08" db="EMBL/GenBank/DDBJ databases">
        <title>Genomic Encyclopedia of Type Strains, Phase V (KMG-V): Genome sequencing to study the core and pangenomes of soil and plant-associated prokaryotes.</title>
        <authorList>
            <person name="Whitman W."/>
        </authorList>
    </citation>
    <scope>NUCLEOTIDE SEQUENCE</scope>
    <source>
        <strain evidence="1">SP3002</strain>
    </source>
</reference>
<gene>
    <name evidence="1" type="ORF">GGP99_001769</name>
</gene>
<sequence length="123" mass="13943">MTFLVEYSVEIDLEGEPVRGPQDFLSRFLQEIGNSSRPVPSSPHGHKAAHDATVTEWADIREEDEAYIIEYELTLEAGQELHTEAEEALKSQLVEWIRQETAKTSFGSGPLEVTESWNAHSEW</sequence>
<dbReference type="RefSeq" id="WP_259258333.1">
    <property type="nucleotide sequence ID" value="NZ_JANTZM010000007.1"/>
</dbReference>
<organism evidence="1 2">
    <name type="scientific">Salinibacter ruber</name>
    <dbReference type="NCBI Taxonomy" id="146919"/>
    <lineage>
        <taxon>Bacteria</taxon>
        <taxon>Pseudomonadati</taxon>
        <taxon>Rhodothermota</taxon>
        <taxon>Rhodothermia</taxon>
        <taxon>Rhodothermales</taxon>
        <taxon>Salinibacteraceae</taxon>
        <taxon>Salinibacter</taxon>
    </lineage>
</organism>
<evidence type="ECO:0000313" key="1">
    <source>
        <dbReference type="EMBL" id="MCS4157805.1"/>
    </source>
</evidence>
<accession>A0AAW5P7B4</accession>
<proteinExistence type="predicted"/>